<gene>
    <name evidence="1" type="ORF">MML48_9g00010906</name>
</gene>
<reference evidence="1" key="1">
    <citation type="submission" date="2022-04" db="EMBL/GenBank/DDBJ databases">
        <title>Chromosome-scale genome assembly of Holotrichia oblita Faldermann.</title>
        <authorList>
            <person name="Rongchong L."/>
        </authorList>
    </citation>
    <scope>NUCLEOTIDE SEQUENCE</scope>
    <source>
        <strain evidence="1">81SQS9</strain>
    </source>
</reference>
<accession>A0ACB9SJN9</accession>
<protein>
    <submittedName>
        <fullName evidence="1">Dna repair endonuclease xpf</fullName>
    </submittedName>
</protein>
<keyword evidence="1" id="KW-0255">Endonuclease</keyword>
<evidence type="ECO:0000313" key="1">
    <source>
        <dbReference type="EMBL" id="KAI4455410.1"/>
    </source>
</evidence>
<proteinExistence type="predicted"/>
<keyword evidence="2" id="KW-1185">Reference proteome</keyword>
<comment type="caution">
    <text evidence="1">The sequence shown here is derived from an EMBL/GenBank/DDBJ whole genome shotgun (WGS) entry which is preliminary data.</text>
</comment>
<keyword evidence="1" id="KW-0378">Hydrolase</keyword>
<dbReference type="Proteomes" id="UP001056778">
    <property type="component" value="Chromosome 9"/>
</dbReference>
<sequence>MCGIISINEWNECVDNEGKLTEDVKSRISSEMFKPQTLKDVVIYSWASHKIPLILKTENALPALKEFAHLEQHYIIIDPNPDERYNEINSYKLSVIKNLGGMQVDQLLQSILVSMQGREPASLYTIIDHRESLIESLTCLDILRLMEPRQAYLKEECLDGHNYLIFIIESMNPKPNEDNCLPTGDNIIKYCHPNDSDKCYQEMRKDPTFKSYRIYRLQTKEAKDRKKSAKLTIKYEEADTNDGKSYEAHKGLEHFLVDQYGESVYKINENHAVPIIGEKINMSYLKYIPRHVRKGIIKEEGKNNFVDVKITDPIIEYSQSPFLENDFFKQTTTKICVVTGEPGMGKTTFLQSLIQISDHQHYVLFCDLGHYQSKMNDDSKKLFKLCKDPLNFLCTKHRSSLCDNFLTALRKDRTKLIIILDSFDEIVATCKQNALNLIEKLNNNPNLPKIIIGSRLLTVNLLCNKFNADVLKIEGFCNERNKNYLDYWGFDNNSMQAIPIEFQQNPLYLNFLRTIVVNGKEIKNLTRWTLYKEIVDLKLDRYCQHHCSDKTEKESILDYHHTLALKGIFGVRIPIDLPSQKQKYTNYARIGLIKSFDEYGMPVFVHYTFLEYLVSQWLIKTSTSDKEKATRIYKHMLEFNMLDILRMHCEHLPLHRAVLNDDLKEVQDLCQNNKELLTEVDGIGRSALHLVAAANNLQIYLAIPIIQHTTANNLNLYPRDKLLDWTWIDYCDKDASALHHNNNFLYYPVVDQEEYWRYHFHTLCVDSRTTAKLAPSGTIKSSTLLHFACIYSNLKIVTECIGMGADVNAVDDLGCTPLYYSICSQEIKIVEYLLDNGADIRINPTNIITNFEMSLRLENKNITDMLIEKMESLEDWPDATPLQVAVGLQNGEVAQTLITSGGNINITDRYGNTPLHIAVLNNNQEMVRLLLQHRADVNARNKERETPLFLAVKKHIVYKSNYIPIINVLLTRKISVSVTIDDNGRAEKKAKTEISFINKIEIDLESLNDSTPLYYAISNNGIEVVEILLRNGANVNYVDKNGLAALEVHIKQAEIKLKNKLMYMYIRMEAKHLKMVKILLHYGVDSEYVTRFGLTLLLRAARAGDTELVQLLLDKGVNPNRHSKDDITPLYMAILTQNSSVIKCLLKQQTQLNIETSINTLVSKAKQMGNIENVLVLLHYWATRPEDSMDVSTYSNEVTNLIKRIEDEATLYLINENLNRKGNDIELARALLKLSVVVSPENALGIKCLKAVLELNNKDVDQILLNYIKEMYTLPDSRQIGFPAFLKNEIMIRILLRNGRNPNMVDNEDILKDKTLLNMLEFETQIFWISCIRMVWLLLQSKLGLSMDVVLMNVISVYSDPGNLVLILNSTEFEEKYITEKLNNENIHSTTDVTSITEREDAYLSGGVHFASTRVLVVDMLKNRIPIDKITGIIVLRAHNVLESCQEAFVLRLYRQRNKKGFIKAFSNSPQSFTIGFNHVERIMRTLFVKELYIWPRFHSTIIQSFKKYEPHIIELHVPTSPIMLKIQTCILDLMNLTVKELKRINKTLEMQEITVENCISKNFQKILQGQLESVWHQLSCKSKQLVADLKTLQHLITTMLYSDPVTFYSMLAECRTMEYAQTSTWVLLQPADLLFEHSRDLIFNKNKELSPEFCPKWNVLLEILKVEIPADVKEAKTTENKVLVLCQDKKSCYQLKQFLMRGPRYYLFLTALKNGVKFNAIDKQFQHCEALRRKFTPRQNKYQRRRQRDSNKEKDGNASVKNSENEEGEDCDDLEELKDHYVLSLTQSKIVEQDKGDPGSADPSFEPFEEMENMNLSQLAEPTDLAILIQTFKSDNYLLLQKTLEDVQPNYIILYHSNVTIIRQIELYEARRRKNKPLKIFYLVYAGTVEEQNYLTALRREKEAFEFLIETRSVRVLTSCFN</sequence>
<keyword evidence="1" id="KW-0540">Nuclease</keyword>
<organism evidence="1 2">
    <name type="scientific">Holotrichia oblita</name>
    <name type="common">Chafer beetle</name>
    <dbReference type="NCBI Taxonomy" id="644536"/>
    <lineage>
        <taxon>Eukaryota</taxon>
        <taxon>Metazoa</taxon>
        <taxon>Ecdysozoa</taxon>
        <taxon>Arthropoda</taxon>
        <taxon>Hexapoda</taxon>
        <taxon>Insecta</taxon>
        <taxon>Pterygota</taxon>
        <taxon>Neoptera</taxon>
        <taxon>Endopterygota</taxon>
        <taxon>Coleoptera</taxon>
        <taxon>Polyphaga</taxon>
        <taxon>Scarabaeiformia</taxon>
        <taxon>Scarabaeidae</taxon>
        <taxon>Melolonthinae</taxon>
        <taxon>Holotrichia</taxon>
    </lineage>
</organism>
<evidence type="ECO:0000313" key="2">
    <source>
        <dbReference type="Proteomes" id="UP001056778"/>
    </source>
</evidence>
<dbReference type="EMBL" id="CM043023">
    <property type="protein sequence ID" value="KAI4455410.1"/>
    <property type="molecule type" value="Genomic_DNA"/>
</dbReference>
<name>A0ACB9SJN9_HOLOL</name>